<dbReference type="InterPro" id="IPR016181">
    <property type="entry name" value="Acyl_CoA_acyltransferase"/>
</dbReference>
<protein>
    <submittedName>
        <fullName evidence="2">GNAT family N-acetyltransferase</fullName>
    </submittedName>
</protein>
<feature type="domain" description="N-acetyltransferase" evidence="1">
    <location>
        <begin position="7"/>
        <end position="170"/>
    </location>
</feature>
<dbReference type="Pfam" id="PF13302">
    <property type="entry name" value="Acetyltransf_3"/>
    <property type="match status" value="1"/>
</dbReference>
<dbReference type="OrthoDB" id="9795206at2"/>
<dbReference type="GO" id="GO:0005737">
    <property type="term" value="C:cytoplasm"/>
    <property type="evidence" value="ECO:0007669"/>
    <property type="project" value="TreeGrafter"/>
</dbReference>
<dbReference type="PANTHER" id="PTHR43441:SF2">
    <property type="entry name" value="FAMILY ACETYLTRANSFERASE, PUTATIVE (AFU_ORTHOLOGUE AFUA_7G00850)-RELATED"/>
    <property type="match status" value="1"/>
</dbReference>
<dbReference type="PROSITE" id="PS51186">
    <property type="entry name" value="GNAT"/>
    <property type="match status" value="1"/>
</dbReference>
<sequence length="186" mass="21302">MIEGATINIRHVHKSDLVKLIPLMNNLEIRGPYLPSSITSPGLIEKNFDADQMSTEAKETLLIVDKKDNIIGCLWHFKSVPHFNAREIAYALYALEQRGQGIVSESVRLLSAYLFKSRMINRLELRMNTKNIASEKVAIKCGYQKEGISRESNFVNGKHVDTYIYSLLRREWEHDQVTPQAVENNN</sequence>
<dbReference type="PANTHER" id="PTHR43441">
    <property type="entry name" value="RIBOSOMAL-PROTEIN-SERINE ACETYLTRANSFERASE"/>
    <property type="match status" value="1"/>
</dbReference>
<dbReference type="Proteomes" id="UP000451565">
    <property type="component" value="Unassembled WGS sequence"/>
</dbReference>
<comment type="caution">
    <text evidence="2">The sequence shown here is derived from an EMBL/GenBank/DDBJ whole genome shotgun (WGS) entry which is preliminary data.</text>
</comment>
<organism evidence="2 3">
    <name type="scientific">Glaciimonas soli</name>
    <dbReference type="NCBI Taxonomy" id="2590999"/>
    <lineage>
        <taxon>Bacteria</taxon>
        <taxon>Pseudomonadati</taxon>
        <taxon>Pseudomonadota</taxon>
        <taxon>Betaproteobacteria</taxon>
        <taxon>Burkholderiales</taxon>
        <taxon>Oxalobacteraceae</taxon>
        <taxon>Glaciimonas</taxon>
    </lineage>
</organism>
<proteinExistence type="predicted"/>
<dbReference type="SUPFAM" id="SSF55729">
    <property type="entry name" value="Acyl-CoA N-acyltransferases (Nat)"/>
    <property type="match status" value="1"/>
</dbReference>
<dbReference type="Gene3D" id="3.40.630.30">
    <property type="match status" value="1"/>
</dbReference>
<dbReference type="GO" id="GO:0008999">
    <property type="term" value="F:protein-N-terminal-alanine acetyltransferase activity"/>
    <property type="evidence" value="ECO:0007669"/>
    <property type="project" value="TreeGrafter"/>
</dbReference>
<dbReference type="GO" id="GO:1990189">
    <property type="term" value="F:protein N-terminal-serine acetyltransferase activity"/>
    <property type="evidence" value="ECO:0007669"/>
    <property type="project" value="TreeGrafter"/>
</dbReference>
<dbReference type="EMBL" id="WINI01000001">
    <property type="protein sequence ID" value="MQQ99159.1"/>
    <property type="molecule type" value="Genomic_DNA"/>
</dbReference>
<dbReference type="RefSeq" id="WP_153232769.1">
    <property type="nucleotide sequence ID" value="NZ_WINI01000001.1"/>
</dbReference>
<keyword evidence="2" id="KW-0808">Transferase</keyword>
<dbReference type="AlphaFoldDB" id="A0A843YJK4"/>
<evidence type="ECO:0000313" key="3">
    <source>
        <dbReference type="Proteomes" id="UP000451565"/>
    </source>
</evidence>
<name>A0A843YJK4_9BURK</name>
<gene>
    <name evidence="2" type="ORF">GEV47_00475</name>
</gene>
<keyword evidence="3" id="KW-1185">Reference proteome</keyword>
<evidence type="ECO:0000313" key="2">
    <source>
        <dbReference type="EMBL" id="MQQ99159.1"/>
    </source>
</evidence>
<dbReference type="InterPro" id="IPR051908">
    <property type="entry name" value="Ribosomal_N-acetyltransferase"/>
</dbReference>
<reference evidence="2 3" key="1">
    <citation type="submission" date="2019-10" db="EMBL/GenBank/DDBJ databases">
        <title>Glaciimonas soli sp. nov., a psychrophilic bacterium isolated from the forest soil of a high elevation mountain in Taiwan.</title>
        <authorList>
            <person name="Wang L.-T."/>
            <person name="Shieh W.Y."/>
        </authorList>
    </citation>
    <scope>NUCLEOTIDE SEQUENCE [LARGE SCALE GENOMIC DNA]</scope>
    <source>
        <strain evidence="2 3">GS1</strain>
    </source>
</reference>
<accession>A0A843YJK4</accession>
<dbReference type="InterPro" id="IPR000182">
    <property type="entry name" value="GNAT_dom"/>
</dbReference>
<evidence type="ECO:0000259" key="1">
    <source>
        <dbReference type="PROSITE" id="PS51186"/>
    </source>
</evidence>